<comment type="caution">
    <text evidence="1">The sequence shown here is derived from an EMBL/GenBank/DDBJ whole genome shotgun (WGS) entry which is preliminary data.</text>
</comment>
<accession>A0ABV0P617</accession>
<proteinExistence type="predicted"/>
<evidence type="ECO:0008006" key="3">
    <source>
        <dbReference type="Google" id="ProtNLM"/>
    </source>
</evidence>
<reference evidence="1 2" key="1">
    <citation type="submission" date="2021-06" db="EMBL/GenBank/DDBJ databases">
        <authorList>
            <person name="Palmer J.M."/>
        </authorList>
    </citation>
    <scope>NUCLEOTIDE SEQUENCE [LARGE SCALE GENOMIC DNA]</scope>
    <source>
        <strain evidence="1 2">GA_2019</strain>
        <tissue evidence="1">Muscle</tissue>
    </source>
</reference>
<dbReference type="EMBL" id="JAHRIO010061614">
    <property type="protein sequence ID" value="MEQ2178897.1"/>
    <property type="molecule type" value="Genomic_DNA"/>
</dbReference>
<sequence length="76" mass="8117">MAIATSHSSSHLTGLCAASWWCFASKPDRGGGMVFACAFKWRRALWQASCFSGGLTSGKSVLQGPIQLSTDPLIRL</sequence>
<keyword evidence="2" id="KW-1185">Reference proteome</keyword>
<evidence type="ECO:0000313" key="2">
    <source>
        <dbReference type="Proteomes" id="UP001476798"/>
    </source>
</evidence>
<organism evidence="1 2">
    <name type="scientific">Goodea atripinnis</name>
    <dbReference type="NCBI Taxonomy" id="208336"/>
    <lineage>
        <taxon>Eukaryota</taxon>
        <taxon>Metazoa</taxon>
        <taxon>Chordata</taxon>
        <taxon>Craniata</taxon>
        <taxon>Vertebrata</taxon>
        <taxon>Euteleostomi</taxon>
        <taxon>Actinopterygii</taxon>
        <taxon>Neopterygii</taxon>
        <taxon>Teleostei</taxon>
        <taxon>Neoteleostei</taxon>
        <taxon>Acanthomorphata</taxon>
        <taxon>Ovalentaria</taxon>
        <taxon>Atherinomorphae</taxon>
        <taxon>Cyprinodontiformes</taxon>
        <taxon>Goodeidae</taxon>
        <taxon>Goodea</taxon>
    </lineage>
</organism>
<name>A0ABV0P617_9TELE</name>
<protein>
    <recommendedName>
        <fullName evidence="3">Secreted protein</fullName>
    </recommendedName>
</protein>
<dbReference type="Proteomes" id="UP001476798">
    <property type="component" value="Unassembled WGS sequence"/>
</dbReference>
<gene>
    <name evidence="1" type="ORF">GOODEAATRI_018945</name>
</gene>
<evidence type="ECO:0000313" key="1">
    <source>
        <dbReference type="EMBL" id="MEQ2178897.1"/>
    </source>
</evidence>